<comment type="caution">
    <text evidence="1">The sequence shown here is derived from an EMBL/GenBank/DDBJ whole genome shotgun (WGS) entry which is preliminary data.</text>
</comment>
<dbReference type="InterPro" id="IPR046632">
    <property type="entry name" value="DUF6744"/>
</dbReference>
<sequence length="249" mass="28527">MPRPINPVDAFRRATKAMECRGASNEPGVFLNSIVGNVASDNKIVQRNIVKETVDSKGKKLSYSEEVFIFNRKLEKVDVFQNNSNDIINGLIKETERLFEIFKDQHDSQAVRVIALNILKSISPTLVRPSGGVYFVPVKFEKKLRLLCKFLSSFENSEGIMIDVINKQENRDMIRNKLYEHLRNVLGNCHYTLRSDSMQKGQVKLMIEDAKRVINDYKEYISVIGNDMNSMDSHVELISQSVQLILEKI</sequence>
<reference evidence="1 2" key="1">
    <citation type="submission" date="2020-04" db="EMBL/GenBank/DDBJ databases">
        <authorList>
            <person name="Hitch T.C.A."/>
            <person name="Wylensek D."/>
            <person name="Clavel T."/>
        </authorList>
    </citation>
    <scope>NUCLEOTIDE SEQUENCE [LARGE SCALE GENOMIC DNA]</scope>
    <source>
        <strain evidence="1 2">WB01_D5_05</strain>
    </source>
</reference>
<dbReference type="EMBL" id="JABAGO010000051">
    <property type="protein sequence ID" value="NMF00681.1"/>
    <property type="molecule type" value="Genomic_DNA"/>
</dbReference>
<dbReference type="AlphaFoldDB" id="A0A848D4U6"/>
<name>A0A848D4U6_ANEAE</name>
<gene>
    <name evidence="1" type="ORF">HF838_20865</name>
</gene>
<dbReference type="Pfam" id="PF20529">
    <property type="entry name" value="DUF6744"/>
    <property type="match status" value="1"/>
</dbReference>
<organism evidence="1 2">
    <name type="scientific">Aneurinibacillus aneurinilyticus</name>
    <name type="common">Bacillus aneurinolyticus</name>
    <dbReference type="NCBI Taxonomy" id="1391"/>
    <lineage>
        <taxon>Bacteria</taxon>
        <taxon>Bacillati</taxon>
        <taxon>Bacillota</taxon>
        <taxon>Bacilli</taxon>
        <taxon>Bacillales</taxon>
        <taxon>Paenibacillaceae</taxon>
        <taxon>Aneurinibacillus group</taxon>
        <taxon>Aneurinibacillus</taxon>
    </lineage>
</organism>
<evidence type="ECO:0000313" key="2">
    <source>
        <dbReference type="Proteomes" id="UP000561326"/>
    </source>
</evidence>
<accession>A0A848D4U6</accession>
<evidence type="ECO:0000313" key="1">
    <source>
        <dbReference type="EMBL" id="NMF00681.1"/>
    </source>
</evidence>
<proteinExistence type="predicted"/>
<protein>
    <submittedName>
        <fullName evidence="1">Uncharacterized protein</fullName>
    </submittedName>
</protein>
<dbReference type="Proteomes" id="UP000561326">
    <property type="component" value="Unassembled WGS sequence"/>
</dbReference>